<gene>
    <name evidence="2" type="ORF">MKF32_02390</name>
</gene>
<accession>A0ABY4Y044</accession>
<organism evidence="2 3">
    <name type="scientific">Bacillus vallismortis</name>
    <dbReference type="NCBI Taxonomy" id="72361"/>
    <lineage>
        <taxon>Bacteria</taxon>
        <taxon>Bacillati</taxon>
        <taxon>Bacillota</taxon>
        <taxon>Bacilli</taxon>
        <taxon>Bacillales</taxon>
        <taxon>Bacillaceae</taxon>
        <taxon>Bacillus</taxon>
    </lineage>
</organism>
<dbReference type="EMBL" id="CP092751">
    <property type="protein sequence ID" value="USP95958.1"/>
    <property type="molecule type" value="Genomic_DNA"/>
</dbReference>
<dbReference type="RefSeq" id="WP_253268833.1">
    <property type="nucleotide sequence ID" value="NZ_CP092751.1"/>
</dbReference>
<protein>
    <submittedName>
        <fullName evidence="2">DUF2188 domain-containing protein</fullName>
    </submittedName>
</protein>
<feature type="region of interest" description="Disordered" evidence="1">
    <location>
        <begin position="49"/>
        <end position="89"/>
    </location>
</feature>
<dbReference type="Pfam" id="PF09954">
    <property type="entry name" value="DUF2188"/>
    <property type="match status" value="1"/>
</dbReference>
<evidence type="ECO:0000313" key="3">
    <source>
        <dbReference type="Proteomes" id="UP001057348"/>
    </source>
</evidence>
<dbReference type="Proteomes" id="UP001057348">
    <property type="component" value="Chromosome"/>
</dbReference>
<dbReference type="InterPro" id="IPR018691">
    <property type="entry name" value="DUF2188"/>
</dbReference>
<evidence type="ECO:0000313" key="2">
    <source>
        <dbReference type="EMBL" id="USP95958.1"/>
    </source>
</evidence>
<evidence type="ECO:0000256" key="1">
    <source>
        <dbReference type="SAM" id="MobiDB-lite"/>
    </source>
</evidence>
<sequence length="150" mass="16582">MPWSMKDYPASLKNLENPVKKKAIDIANAMIDEGYEDSRAIPIATSKAKEWAENASKKEIDDFLKNGDETEHDEDPSSGKGSELMDKAEHVIKHKNGWAVKAEDAKRVSEIKGTKKEAIERAKEIAAHKGTEVIVHLADGSVQRKIKTGS</sequence>
<reference evidence="2" key="1">
    <citation type="submission" date="2022-02" db="EMBL/GenBank/DDBJ databases">
        <title>Draft Genome Sequence of Bacillus vallismortis Strain BL01, Isolated from Artemisia lerchiana Web. Roots.</title>
        <authorList>
            <person name="Chebotar V.K."/>
            <person name="Gancheva M.S."/>
            <person name="Chizhevskaya E.P."/>
            <person name="Komarova O.V."/>
            <person name="Baganova M.E."/>
            <person name="Zaplatkin A.N."/>
            <person name="Pishchik V.N."/>
        </authorList>
    </citation>
    <scope>NUCLEOTIDE SEQUENCE</scope>
    <source>
        <strain evidence="2">BL01</strain>
    </source>
</reference>
<feature type="compositionally biased region" description="Basic and acidic residues" evidence="1">
    <location>
        <begin position="49"/>
        <end position="69"/>
    </location>
</feature>
<proteinExistence type="predicted"/>
<name>A0ABY4Y044_BACVA</name>
<keyword evidence="3" id="KW-1185">Reference proteome</keyword>